<evidence type="ECO:0000256" key="8">
    <source>
        <dbReference type="SAM" id="MobiDB-lite"/>
    </source>
</evidence>
<proteinExistence type="inferred from homology"/>
<evidence type="ECO:0000256" key="5">
    <source>
        <dbReference type="ARBA" id="ARBA00023239"/>
    </source>
</evidence>
<comment type="similarity">
    <text evidence="7">Belongs to the transglycosylase MltG family.</text>
</comment>
<keyword evidence="3 7" id="KW-1133">Transmembrane helix</keyword>
<evidence type="ECO:0000256" key="1">
    <source>
        <dbReference type="ARBA" id="ARBA00022475"/>
    </source>
</evidence>
<evidence type="ECO:0000313" key="10">
    <source>
        <dbReference type="Proteomes" id="UP000765338"/>
    </source>
</evidence>
<protein>
    <recommendedName>
        <fullName evidence="7">Endolytic murein transglycosylase</fullName>
        <ecNumber evidence="7">4.2.2.29</ecNumber>
    </recommendedName>
    <alternativeName>
        <fullName evidence="7">Peptidoglycan lytic transglycosylase</fullName>
    </alternativeName>
    <alternativeName>
        <fullName evidence="7">Peptidoglycan polymerization terminase</fullName>
    </alternativeName>
</protein>
<evidence type="ECO:0000313" key="9">
    <source>
        <dbReference type="EMBL" id="MBA5727065.1"/>
    </source>
</evidence>
<evidence type="ECO:0000256" key="6">
    <source>
        <dbReference type="ARBA" id="ARBA00023316"/>
    </source>
</evidence>
<evidence type="ECO:0000256" key="7">
    <source>
        <dbReference type="HAMAP-Rule" id="MF_02065"/>
    </source>
</evidence>
<accession>A0ABR5ZS46</accession>
<dbReference type="EMBL" id="PDLY01000002">
    <property type="protein sequence ID" value="MBA5727065.1"/>
    <property type="molecule type" value="Genomic_DNA"/>
</dbReference>
<dbReference type="CDD" id="cd08010">
    <property type="entry name" value="MltG_like"/>
    <property type="match status" value="1"/>
</dbReference>
<reference evidence="9 10" key="1">
    <citation type="submission" date="2017-10" db="EMBL/GenBank/DDBJ databases">
        <authorList>
            <person name="Jakob F."/>
        </authorList>
    </citation>
    <scope>NUCLEOTIDE SEQUENCE [LARGE SCALE GENOMIC DNA]</scope>
    <source>
        <strain evidence="9 10">TMW 2.1889</strain>
    </source>
</reference>
<dbReference type="Pfam" id="PF02618">
    <property type="entry name" value="YceG"/>
    <property type="match status" value="1"/>
</dbReference>
<feature type="transmembrane region" description="Helical" evidence="7">
    <location>
        <begin position="38"/>
        <end position="57"/>
    </location>
</feature>
<comment type="catalytic activity">
    <reaction evidence="7">
        <text>a peptidoglycan chain = a peptidoglycan chain with N-acetyl-1,6-anhydromuramyl-[peptide] at the reducing end + a peptidoglycan chain with N-acetylglucosamine at the non-reducing end.</text>
        <dbReference type="EC" id="4.2.2.29"/>
    </reaction>
</comment>
<evidence type="ECO:0000256" key="4">
    <source>
        <dbReference type="ARBA" id="ARBA00023136"/>
    </source>
</evidence>
<dbReference type="RefSeq" id="WP_182040681.1">
    <property type="nucleotide sequence ID" value="NZ_PDLY01000002.1"/>
</dbReference>
<evidence type="ECO:0000256" key="3">
    <source>
        <dbReference type="ARBA" id="ARBA00022989"/>
    </source>
</evidence>
<feature type="region of interest" description="Disordered" evidence="8">
    <location>
        <begin position="1"/>
        <end position="27"/>
    </location>
</feature>
<keyword evidence="10" id="KW-1185">Reference proteome</keyword>
<feature type="site" description="Important for catalytic activity" evidence="7">
    <location>
        <position position="235"/>
    </location>
</feature>
<dbReference type="EC" id="4.2.2.29" evidence="7"/>
<dbReference type="PANTHER" id="PTHR30518">
    <property type="entry name" value="ENDOLYTIC MUREIN TRANSGLYCOSYLASE"/>
    <property type="match status" value="1"/>
</dbReference>
<dbReference type="Gene3D" id="3.30.160.60">
    <property type="entry name" value="Classic Zinc Finger"/>
    <property type="match status" value="1"/>
</dbReference>
<dbReference type="InterPro" id="IPR003770">
    <property type="entry name" value="MLTG-like"/>
</dbReference>
<organism evidence="9 10">
    <name type="scientific">Bombella mellum</name>
    <dbReference type="NCBI Taxonomy" id="2039288"/>
    <lineage>
        <taxon>Bacteria</taxon>
        <taxon>Pseudomonadati</taxon>
        <taxon>Pseudomonadota</taxon>
        <taxon>Alphaproteobacteria</taxon>
        <taxon>Acetobacterales</taxon>
        <taxon>Acetobacteraceae</taxon>
        <taxon>Bombella</taxon>
    </lineage>
</organism>
<gene>
    <name evidence="7" type="primary">mltG</name>
    <name evidence="9" type="ORF">CPA56_03540</name>
</gene>
<feature type="compositionally biased region" description="Polar residues" evidence="8">
    <location>
        <begin position="1"/>
        <end position="17"/>
    </location>
</feature>
<comment type="caution">
    <text evidence="9">The sequence shown here is derived from an EMBL/GenBank/DDBJ whole genome shotgun (WGS) entry which is preliminary data.</text>
</comment>
<dbReference type="Proteomes" id="UP000765338">
    <property type="component" value="Unassembled WGS sequence"/>
</dbReference>
<dbReference type="GO" id="GO:0016829">
    <property type="term" value="F:lyase activity"/>
    <property type="evidence" value="ECO:0007669"/>
    <property type="project" value="UniProtKB-KW"/>
</dbReference>
<keyword evidence="6 7" id="KW-0961">Cell wall biogenesis/degradation</keyword>
<comment type="function">
    <text evidence="7">Functions as a peptidoglycan terminase that cleaves nascent peptidoglycan strands endolytically to terminate their elongation.</text>
</comment>
<keyword evidence="2 7" id="KW-0812">Transmembrane</keyword>
<dbReference type="HAMAP" id="MF_02065">
    <property type="entry name" value="MltG"/>
    <property type="match status" value="1"/>
</dbReference>
<dbReference type="NCBIfam" id="TIGR00247">
    <property type="entry name" value="endolytic transglycosylase MltG"/>
    <property type="match status" value="1"/>
</dbReference>
<keyword evidence="5 7" id="KW-0456">Lyase</keyword>
<sequence length="359" mass="39262">MTQESASEGRQDGSSPPVQEGKENRGKRRFRLVTKGRVFALLIVAAGGMLFAGYGHYTDPGPLQTERVVVIPRGGADRVITVLQDNGVLARGVVSSFFFKAAMLATHSQGSIHAAELKFPERVSMAHSLDILRHGRPVTHSLTIAEGLTARRIRTLLTQAPALQGETPPIPEGSVAPQTFFYVWGMERSALLQHMTGLMKDTVQDVWARRDQSALEGVVTTPEQLLVLASLIERETSLPEERPQVARVFLNRLKQRMKLQTDPTVIYALSDGEGVLSRSLTHEDLQFDSPYNSYQHSGLPPGPICSPGRDSLEAAAHPAEGDALYFVATGHGGHRFAHTLSEQTENIRAYRRAKATGAQ</sequence>
<keyword evidence="4 7" id="KW-0472">Membrane</keyword>
<dbReference type="PANTHER" id="PTHR30518:SF2">
    <property type="entry name" value="ENDOLYTIC MUREIN TRANSGLYCOSYLASE"/>
    <property type="match status" value="1"/>
</dbReference>
<comment type="subcellular location">
    <subcellularLocation>
        <location evidence="7">Cell inner membrane</location>
        <topology evidence="7">Single-pass membrane protein</topology>
    </subcellularLocation>
</comment>
<evidence type="ECO:0000256" key="2">
    <source>
        <dbReference type="ARBA" id="ARBA00022692"/>
    </source>
</evidence>
<keyword evidence="7" id="KW-0997">Cell inner membrane</keyword>
<keyword evidence="1 7" id="KW-1003">Cell membrane</keyword>
<name>A0ABR5ZS46_9PROT</name>